<organism evidence="2 3">
    <name type="scientific">Pelotomaculum isophthalicicum JI</name>
    <dbReference type="NCBI Taxonomy" id="947010"/>
    <lineage>
        <taxon>Bacteria</taxon>
        <taxon>Bacillati</taxon>
        <taxon>Bacillota</taxon>
        <taxon>Clostridia</taxon>
        <taxon>Eubacteriales</taxon>
        <taxon>Desulfotomaculaceae</taxon>
        <taxon>Pelotomaculum</taxon>
    </lineage>
</organism>
<dbReference type="RefSeq" id="WP_277444211.1">
    <property type="nucleotide sequence ID" value="NZ_JAKOAV010000019.1"/>
</dbReference>
<dbReference type="Proteomes" id="UP001154312">
    <property type="component" value="Unassembled WGS sequence"/>
</dbReference>
<keyword evidence="3" id="KW-1185">Reference proteome</keyword>
<name>A0A9X4H2D1_9FIRM</name>
<comment type="caution">
    <text evidence="2">The sequence shown here is derived from an EMBL/GenBank/DDBJ whole genome shotgun (WGS) entry which is preliminary data.</text>
</comment>
<accession>A0A9X4H2D1</accession>
<reference evidence="2" key="1">
    <citation type="submission" date="2022-02" db="EMBL/GenBank/DDBJ databases">
        <authorList>
            <person name="Leng L."/>
        </authorList>
    </citation>
    <scope>NUCLEOTIDE SEQUENCE</scope>
    <source>
        <strain evidence="2">JI</strain>
    </source>
</reference>
<gene>
    <name evidence="2" type="ORF">L7E55_10670</name>
</gene>
<dbReference type="AlphaFoldDB" id="A0A9X4H2D1"/>
<proteinExistence type="predicted"/>
<evidence type="ECO:0000256" key="1">
    <source>
        <dbReference type="SAM" id="MobiDB-lite"/>
    </source>
</evidence>
<feature type="compositionally biased region" description="Polar residues" evidence="1">
    <location>
        <begin position="1"/>
        <end position="14"/>
    </location>
</feature>
<protein>
    <submittedName>
        <fullName evidence="2">Uncharacterized protein</fullName>
    </submittedName>
</protein>
<dbReference type="EMBL" id="JAKOAV010000019">
    <property type="protein sequence ID" value="MDF9408811.1"/>
    <property type="molecule type" value="Genomic_DNA"/>
</dbReference>
<feature type="region of interest" description="Disordered" evidence="1">
    <location>
        <begin position="1"/>
        <end position="25"/>
    </location>
</feature>
<feature type="compositionally biased region" description="Basic and acidic residues" evidence="1">
    <location>
        <begin position="15"/>
        <end position="25"/>
    </location>
</feature>
<evidence type="ECO:0000313" key="3">
    <source>
        <dbReference type="Proteomes" id="UP001154312"/>
    </source>
</evidence>
<evidence type="ECO:0000313" key="2">
    <source>
        <dbReference type="EMBL" id="MDF9408811.1"/>
    </source>
</evidence>
<sequence length="157" mass="17450">MFTKAPKTNGNNHDISGKQHDKTKTFKHNTEQRGLLPGFLSNQKNILQLQRTIGNSAVIQLLKFHLQQQPAGPPIQATAQAVELPVNDEPALENKSGVMGSRAETAQMKRGKLVKIPDMLPWFWGENLKASWGEYEVPIHACHTTHVGVNQLVGDIR</sequence>